<dbReference type="Proteomes" id="UP001060895">
    <property type="component" value="Unassembled WGS sequence"/>
</dbReference>
<dbReference type="PANTHER" id="PTHR43794:SF11">
    <property type="entry name" value="AMIDOHYDROLASE-RELATED DOMAIN-CONTAINING PROTEIN"/>
    <property type="match status" value="1"/>
</dbReference>
<dbReference type="InterPro" id="IPR050287">
    <property type="entry name" value="MTA/SAH_deaminase"/>
</dbReference>
<dbReference type="InterPro" id="IPR032466">
    <property type="entry name" value="Metal_Hydrolase"/>
</dbReference>
<name>A0ABQ0P355_9PROT</name>
<gene>
    <name evidence="4" type="ORF">AA12717_0449</name>
</gene>
<evidence type="ECO:0000259" key="3">
    <source>
        <dbReference type="Pfam" id="PF01979"/>
    </source>
</evidence>
<keyword evidence="2" id="KW-0378">Hydrolase</keyword>
<reference evidence="4" key="1">
    <citation type="submission" date="2013-04" db="EMBL/GenBank/DDBJ databases">
        <title>The genome sequencing project of 58 acetic acid bacteria.</title>
        <authorList>
            <person name="Okamoto-Kainuma A."/>
            <person name="Ishikawa M."/>
            <person name="Umino S."/>
            <person name="Koizumi Y."/>
            <person name="Shiwa Y."/>
            <person name="Yoshikawa H."/>
            <person name="Matsutani M."/>
            <person name="Matsushita K."/>
        </authorList>
    </citation>
    <scope>NUCLEOTIDE SEQUENCE</scope>
    <source>
        <strain evidence="4">DSM 12717</strain>
    </source>
</reference>
<organism evidence="4 5">
    <name type="scientific">Gluconacetobacter sacchari DSM 12717</name>
    <dbReference type="NCBI Taxonomy" id="1307940"/>
    <lineage>
        <taxon>Bacteria</taxon>
        <taxon>Pseudomonadati</taxon>
        <taxon>Pseudomonadota</taxon>
        <taxon>Alphaproteobacteria</taxon>
        <taxon>Acetobacterales</taxon>
        <taxon>Acetobacteraceae</taxon>
        <taxon>Gluconacetobacter</taxon>
    </lineage>
</organism>
<evidence type="ECO:0000256" key="2">
    <source>
        <dbReference type="ARBA" id="ARBA00022801"/>
    </source>
</evidence>
<dbReference type="InterPro" id="IPR011059">
    <property type="entry name" value="Metal-dep_hydrolase_composite"/>
</dbReference>
<proteinExistence type="inferred from homology"/>
<comment type="similarity">
    <text evidence="1">Belongs to the metallo-dependent hydrolases superfamily. ATZ/TRZ family.</text>
</comment>
<dbReference type="SUPFAM" id="SSF51338">
    <property type="entry name" value="Composite domain of metallo-dependent hydrolases"/>
    <property type="match status" value="1"/>
</dbReference>
<evidence type="ECO:0000313" key="5">
    <source>
        <dbReference type="Proteomes" id="UP001060895"/>
    </source>
</evidence>
<dbReference type="SUPFAM" id="SSF51556">
    <property type="entry name" value="Metallo-dependent hydrolases"/>
    <property type="match status" value="1"/>
</dbReference>
<dbReference type="Gene3D" id="3.20.20.140">
    <property type="entry name" value="Metal-dependent hydrolases"/>
    <property type="match status" value="1"/>
</dbReference>
<dbReference type="PANTHER" id="PTHR43794">
    <property type="entry name" value="AMINOHYDROLASE SSNA-RELATED"/>
    <property type="match status" value="1"/>
</dbReference>
<dbReference type="Pfam" id="PF01979">
    <property type="entry name" value="Amidohydro_1"/>
    <property type="match status" value="1"/>
</dbReference>
<comment type="caution">
    <text evidence="4">The sequence shown here is derived from an EMBL/GenBank/DDBJ whole genome shotgun (WGS) entry which is preliminary data.</text>
</comment>
<dbReference type="EMBL" id="BAQP01000015">
    <property type="protein sequence ID" value="GBQ20050.1"/>
    <property type="molecule type" value="Genomic_DNA"/>
</dbReference>
<feature type="domain" description="Amidohydrolase-related" evidence="3">
    <location>
        <begin position="50"/>
        <end position="425"/>
    </location>
</feature>
<evidence type="ECO:0000313" key="4">
    <source>
        <dbReference type="EMBL" id="GBQ20050.1"/>
    </source>
</evidence>
<dbReference type="InterPro" id="IPR006680">
    <property type="entry name" value="Amidohydro-rel"/>
</dbReference>
<protein>
    <submittedName>
        <fullName evidence="4">Amidohydrolase</fullName>
    </submittedName>
</protein>
<keyword evidence="5" id="KW-1185">Reference proteome</keyword>
<sequence>MTGGMEQRRHGLLWAHPGRDLPRPDGCLTFADGRIVAIDTAPYAGKERLIMPILVNAHDHGRGSRPLDFGAADSRLETWLWDLWKTPRTDVYLTHLLAFANMAASGVGAVVHNHLPQGPDMIAEARQVARAARDIGIDLAFVCPVIDRNLIGYDGGRAVLDALDESSAQRLRALTRLPPVEEQIAMVEAIAEQIEGEGTTVQYGPPGPQWLSPHGAALVGRAAERTGRRVHVHVLETWAQRRWMENHHPEGIHAYFEDAGLLGPRLAIAHGVWLNACERAALAAAGVALALNASSNLRLGSGIAEFGTLARDGLKMGLGMDGMALDDDSDMLREVRLAARLFAAAGQLDVKACEEAALQSAFSEGARLICGAPAPGLEPGAPASFVELSMEALSPLPPGSMMHVARLAVGRWRREAVTSVTVRGREIVRDGKVAGIDMERACRELAQQMQKGAMRDMDWIAIAQHAAAAGLEPSGAA</sequence>
<accession>A0ABQ0P355</accession>
<evidence type="ECO:0000256" key="1">
    <source>
        <dbReference type="ARBA" id="ARBA00006745"/>
    </source>
</evidence>